<accession>A0ABR7XL87</accession>
<gene>
    <name evidence="4" type="ORF">H9Q13_17875</name>
</gene>
<evidence type="ECO:0000313" key="4">
    <source>
        <dbReference type="EMBL" id="MBD1399040.1"/>
    </source>
</evidence>
<dbReference type="Gene3D" id="1.10.150.130">
    <property type="match status" value="1"/>
</dbReference>
<keyword evidence="1" id="KW-0238">DNA-binding</keyword>
<name>A0ABR7XL87_9BACT</name>
<proteinExistence type="predicted"/>
<feature type="domain" description="Phage integrase SAM-like" evidence="2">
    <location>
        <begin position="162"/>
        <end position="213"/>
    </location>
</feature>
<sequence length="226" mass="26068">MEINRYIRIDRVKNGAAPIRILVHYHNKRLPISTGEKTAYPDGWDEDKQRIKTRQPFAGVINQKLDNMGRVLEFIYQVSEKNRVALDNVIFKSTFEQVLLQISASGCTITQDIFTIPIIQEAYEKCIRGASEPEPAPRSEQTFLELMAQWIDEEKECVVEASGRKMFPNTIKGLNSTLKRFKAFEAHRGQPITFDGMDKCFYAEFRTYMLDYLNQGVTRSIVMQAT</sequence>
<dbReference type="EMBL" id="JACXAJ010000015">
    <property type="protein sequence ID" value="MBD1399040.1"/>
    <property type="molecule type" value="Genomic_DNA"/>
</dbReference>
<dbReference type="InterPro" id="IPR035386">
    <property type="entry name" value="Arm-DNA-bind_5"/>
</dbReference>
<evidence type="ECO:0000256" key="1">
    <source>
        <dbReference type="ARBA" id="ARBA00023125"/>
    </source>
</evidence>
<reference evidence="4 5" key="1">
    <citation type="submission" date="2020-09" db="EMBL/GenBank/DDBJ databases">
        <title>Genome sequencing and assembly of Pontibacter sp.</title>
        <authorList>
            <person name="Chhetri G."/>
        </authorList>
    </citation>
    <scope>NUCLEOTIDE SEQUENCE [LARGE SCALE GENOMIC DNA]</scope>
    <source>
        <strain evidence="4 5">JH31</strain>
    </source>
</reference>
<feature type="domain" description="Arm DNA-binding" evidence="3">
    <location>
        <begin position="6"/>
        <end position="85"/>
    </location>
</feature>
<comment type="caution">
    <text evidence="4">The sequence shown here is derived from an EMBL/GenBank/DDBJ whole genome shotgun (WGS) entry which is preliminary data.</text>
</comment>
<keyword evidence="5" id="KW-1185">Reference proteome</keyword>
<evidence type="ECO:0000313" key="5">
    <source>
        <dbReference type="Proteomes" id="UP000625551"/>
    </source>
</evidence>
<dbReference type="Pfam" id="PF13102">
    <property type="entry name" value="Phage_int_SAM_5"/>
    <property type="match status" value="1"/>
</dbReference>
<evidence type="ECO:0000259" key="3">
    <source>
        <dbReference type="Pfam" id="PF17293"/>
    </source>
</evidence>
<protein>
    <submittedName>
        <fullName evidence="4">Phage integrase SAM-like domain-containing protein</fullName>
    </submittedName>
</protein>
<dbReference type="RefSeq" id="WP_191185167.1">
    <property type="nucleotide sequence ID" value="NZ_JACXAJ010000015.1"/>
</dbReference>
<dbReference type="Proteomes" id="UP000625551">
    <property type="component" value="Unassembled WGS sequence"/>
</dbReference>
<dbReference type="InterPro" id="IPR010998">
    <property type="entry name" value="Integrase_recombinase_N"/>
</dbReference>
<dbReference type="InterPro" id="IPR025269">
    <property type="entry name" value="SAM-like_dom"/>
</dbReference>
<organism evidence="4 5">
    <name type="scientific">Pontibacter aquaedesilientis</name>
    <dbReference type="NCBI Taxonomy" id="2766980"/>
    <lineage>
        <taxon>Bacteria</taxon>
        <taxon>Pseudomonadati</taxon>
        <taxon>Bacteroidota</taxon>
        <taxon>Cytophagia</taxon>
        <taxon>Cytophagales</taxon>
        <taxon>Hymenobacteraceae</taxon>
        <taxon>Pontibacter</taxon>
    </lineage>
</organism>
<evidence type="ECO:0000259" key="2">
    <source>
        <dbReference type="Pfam" id="PF13102"/>
    </source>
</evidence>
<dbReference type="Pfam" id="PF17293">
    <property type="entry name" value="Arm-DNA-bind_5"/>
    <property type="match status" value="1"/>
</dbReference>